<evidence type="ECO:0000313" key="2">
    <source>
        <dbReference type="EMBL" id="QPI37984.1"/>
    </source>
</evidence>
<dbReference type="InterPro" id="IPR022536">
    <property type="entry name" value="EspC"/>
</dbReference>
<keyword evidence="3" id="KW-1185">Reference proteome</keyword>
<evidence type="ECO:0000313" key="1">
    <source>
        <dbReference type="EMBL" id="GFG65684.1"/>
    </source>
</evidence>
<dbReference type="EMBL" id="CP065047">
    <property type="protein sequence ID" value="QPI37984.1"/>
    <property type="molecule type" value="Genomic_DNA"/>
</dbReference>
<dbReference type="KEGG" id="mku:I2456_27755"/>
<dbReference type="Proteomes" id="UP000465306">
    <property type="component" value="Unassembled WGS sequence"/>
</dbReference>
<reference evidence="2" key="3">
    <citation type="submission" date="2020-11" db="EMBL/GenBank/DDBJ databases">
        <title>Intraspecies plasmid and genomic variation of Mycobacterium kubicae revealed by the complete genome sequences of two clinical isolates.</title>
        <authorList>
            <person name="Hendrix J.R."/>
            <person name="Epperson L.E."/>
            <person name="Honda J.R."/>
            <person name="Strong M."/>
        </authorList>
    </citation>
    <scope>NUCLEOTIDE SEQUENCE</scope>
    <source>
        <strain evidence="2">JCM 13573</strain>
    </source>
</reference>
<proteinExistence type="predicted"/>
<reference evidence="1" key="2">
    <citation type="submission" date="2020-02" db="EMBL/GenBank/DDBJ databases">
        <authorList>
            <person name="Matsumoto Y."/>
            <person name="Kinjo T."/>
            <person name="Motooka D."/>
            <person name="Nabeya D."/>
            <person name="Jung N."/>
            <person name="Uechi K."/>
            <person name="Horii T."/>
            <person name="Iida T."/>
            <person name="Fujita J."/>
            <person name="Nakamura S."/>
        </authorList>
    </citation>
    <scope>NUCLEOTIDE SEQUENCE</scope>
    <source>
        <strain evidence="1">JCM 13573</strain>
    </source>
</reference>
<evidence type="ECO:0000313" key="3">
    <source>
        <dbReference type="Proteomes" id="UP000465306"/>
    </source>
</evidence>
<gene>
    <name evidence="2" type="ORF">I2456_27755</name>
    <name evidence="1" type="ORF">MKUB_31740</name>
</gene>
<protein>
    <submittedName>
        <fullName evidence="1 2">ESX-1 secretion-associated protein</fullName>
    </submittedName>
</protein>
<dbReference type="EMBL" id="BLKU01000005">
    <property type="protein sequence ID" value="GFG65684.1"/>
    <property type="molecule type" value="Genomic_DNA"/>
</dbReference>
<dbReference type="Proteomes" id="UP000663583">
    <property type="component" value="Chromosome"/>
</dbReference>
<dbReference type="GO" id="GO:0009306">
    <property type="term" value="P:protein secretion"/>
    <property type="evidence" value="ECO:0007669"/>
    <property type="project" value="InterPro"/>
</dbReference>
<name>A0AAX1J937_9MYCO</name>
<evidence type="ECO:0000313" key="4">
    <source>
        <dbReference type="Proteomes" id="UP000663583"/>
    </source>
</evidence>
<dbReference type="Pfam" id="PF10824">
    <property type="entry name" value="T7SS_ESX_EspC"/>
    <property type="match status" value="1"/>
</dbReference>
<organism evidence="2 4">
    <name type="scientific">Mycobacterium kubicae</name>
    <dbReference type="NCBI Taxonomy" id="120959"/>
    <lineage>
        <taxon>Bacteria</taxon>
        <taxon>Bacillati</taxon>
        <taxon>Actinomycetota</taxon>
        <taxon>Actinomycetes</taxon>
        <taxon>Mycobacteriales</taxon>
        <taxon>Mycobacteriaceae</taxon>
        <taxon>Mycobacterium</taxon>
        <taxon>Mycobacterium simiae complex</taxon>
    </lineage>
</organism>
<dbReference type="RefSeq" id="WP_068034028.1">
    <property type="nucleotide sequence ID" value="NZ_BLKU01000005.1"/>
</dbReference>
<accession>A0AAX1J937</accession>
<reference evidence="1 3" key="1">
    <citation type="journal article" date="2019" name="Emerg. Microbes Infect.">
        <title>Comprehensive subspecies identification of 175 nontuberculous mycobacteria species based on 7547 genomic profiles.</title>
        <authorList>
            <person name="Matsumoto Y."/>
            <person name="Kinjo T."/>
            <person name="Motooka D."/>
            <person name="Nabeya D."/>
            <person name="Jung N."/>
            <person name="Uechi K."/>
            <person name="Horii T."/>
            <person name="Iida T."/>
            <person name="Fujita J."/>
            <person name="Nakamura S."/>
        </authorList>
    </citation>
    <scope>NUCLEOTIDE SEQUENCE [LARGE SCALE GENOMIC DNA]</scope>
    <source>
        <strain evidence="1 3">JCM 13573</strain>
    </source>
</reference>
<sequence length="103" mass="10459">MTGVLGVVPSFLKVLAGIQTEVSGMFPKVTSEIGGVSARVASTHGSFTSNFNEALQEFETTHTSTVAGLQAVNGGLANNLVSAASAYLNADQGLAGIIDKIFG</sequence>
<dbReference type="AlphaFoldDB" id="A0AAX1J937"/>